<evidence type="ECO:0000313" key="2">
    <source>
        <dbReference type="Proteomes" id="UP000043316"/>
    </source>
</evidence>
<sequence length="31" mass="3552">MVTFLFVNIESSPSAWRGKQRDDISALGRNR</sequence>
<evidence type="ECO:0000313" key="1">
    <source>
        <dbReference type="EMBL" id="CRY55859.1"/>
    </source>
</evidence>
<organism evidence="1 2">
    <name type="scientific">Yersinia intermedia</name>
    <dbReference type="NCBI Taxonomy" id="631"/>
    <lineage>
        <taxon>Bacteria</taxon>
        <taxon>Pseudomonadati</taxon>
        <taxon>Pseudomonadota</taxon>
        <taxon>Gammaproteobacteria</taxon>
        <taxon>Enterobacterales</taxon>
        <taxon>Yersiniaceae</taxon>
        <taxon>Yersinia</taxon>
    </lineage>
</organism>
<dbReference type="EMBL" id="CWJI01000009">
    <property type="protein sequence ID" value="CRY55859.1"/>
    <property type="molecule type" value="Genomic_DNA"/>
</dbReference>
<reference evidence="2" key="1">
    <citation type="submission" date="2015-03" db="EMBL/GenBank/DDBJ databases">
        <authorList>
            <consortium name="Pathogen Informatics"/>
        </authorList>
    </citation>
    <scope>NUCLEOTIDE SEQUENCE [LARGE SCALE GENOMIC DNA]</scope>
    <source>
        <strain evidence="2">R148</strain>
    </source>
</reference>
<accession>A0A0H5LXG1</accession>
<proteinExistence type="predicted"/>
<protein>
    <submittedName>
        <fullName evidence="1">Uncharacterized protein</fullName>
    </submittedName>
</protein>
<gene>
    <name evidence="1" type="ORF">ERS008476_02868</name>
</gene>
<name>A0A0H5LXG1_YERIN</name>
<dbReference type="AlphaFoldDB" id="A0A0H5LXG1"/>
<dbReference type="Proteomes" id="UP000043316">
    <property type="component" value="Unassembled WGS sequence"/>
</dbReference>